<dbReference type="InterPro" id="IPR011990">
    <property type="entry name" value="TPR-like_helical_dom_sf"/>
</dbReference>
<evidence type="ECO:0008006" key="6">
    <source>
        <dbReference type="Google" id="ProtNLM"/>
    </source>
</evidence>
<keyword evidence="1" id="KW-0677">Repeat</keyword>
<accession>A0A6V7S027</accession>
<keyword evidence="2" id="KW-0802">TPR repeat</keyword>
<evidence type="ECO:0000313" key="5">
    <source>
        <dbReference type="Proteomes" id="UP000515550"/>
    </source>
</evidence>
<sequence length="1349" mass="160305">MEYKEKPEGPFIVSFYVTNFTSSDESFTYTIKLTDFYNNGYESNIITKNDSRKINFSSNYIEIDENSALNDVIEKSISLDIFVNSNDNIICIGKEDIKLFPFLHDQLTITKDVIISYKCQEISSDQASQYNEKNKNSEKEDDTQDGEKKKKKKKKKNSSKNKTPKQEQLLTQNIDARFCITLNINTLIGEYAGRLNYNIMSMKVDGVFNVHNNLEDKLLKKNSLSFQVAFLDLCLNDGKLVKDEESDKYKIVWNKNSVYKYRNVKDTEYIYNFLLCETFNINAYLLCSNDGKRQNANGTVEDLSGKFEVNATDLVSNRVINTKYKLQLLGNNKKPEKDTKEDKDEKKNERAYIFSNSYILLTIQFYKPFLKRQSIESPLNLDCFKNLTIQNAKDVADKKNENISGLFNNCILNGIELINAEIDKLGKDEHIKIYKMSQEYFNFLNNLKENEKYINLYNNIKNVMIQIMYELINKNIYKNFNLNDYANFKEDSQEESMTNKENSNQDSKEKKNMIQEKVQGCYNENNSVDCKSYMPDENTNYIYTQLFNIMTESCNVIINNYFEKKEDINNISIKEIKNKNNIKDIEKYLFTIFCENEFLLKNKKNEKFAEAILIVLFKKIYSFYDYKKKDMEILENHKYNHIINIIENISGEELEGINKSTQNIDQSYIYNKMEEQETKKYFSNNTNDIKGLISSIYTKNQSKNNCNSYLIDYIENYEDVQKNYDQDMPTKGESEIYKDNDKVEDIISIFNLQQNKEIKNIFTYIIYKYSKILLITNNINQFVKQNNEQEQQTKYTEYCTQNEKNSFITPNYTSNNLEYNDRFEYHANYDSYQKYIQPQKIQSAILSLSTYIQLTNFENIESILMLSLLYLNTHKYDEAIQIANYLIEILQTNKSEDKGKEEMDMKSLYLHSSFNYNNIFMSKEICIYIKALCYFFKRNYIYYYINMNIILNTNENVIQKEIEKNSNFFKNEKFQKTGYPYVYGNTNEQNELNEINLQKDEKKDKKNLKKKKNKDKEDCSTEKKNPDENIKEQKDDTSKRLDQDNENVDSRNEYDSKNNPSILNNIEKEKEKKSSKQKEENLSVVKKTTINCSEVNINDIPLKDKFMILFLIYCLKFNILNIVMYIYENNKMFLSDAALKTSLYRQLIIRLFFSLKDFTKCIKIIDETKEYNNNLDILYIYAESLYKLKDYKKSITYFKEYLDLCVHDNIRARIYIQLSKLYICLNQYEDSKSMIKNSLEINKTSYAYLYFSYYYFKKKKYIYAYKLLYKSNEINIFNHKIWASLSIILLHLNMKNEADKCLNNFIKMKKYKKETVMEIIEAYKELGYETSEKQLLNFLSQQINENCGE</sequence>
<dbReference type="VEuPathDB" id="PlasmoDB:PVBDA_0701150"/>
<name>A0A6V7S027_PLAVN</name>
<evidence type="ECO:0000313" key="4">
    <source>
        <dbReference type="EMBL" id="CAD2089025.1"/>
    </source>
</evidence>
<feature type="region of interest" description="Disordered" evidence="3">
    <location>
        <begin position="491"/>
        <end position="510"/>
    </location>
</feature>
<reference evidence="4 5" key="1">
    <citation type="submission" date="2020-08" db="EMBL/GenBank/DDBJ databases">
        <authorList>
            <person name="Ramaprasad A."/>
        </authorList>
    </citation>
    <scope>NUCLEOTIDE SEQUENCE [LARGE SCALE GENOMIC DNA]</scope>
</reference>
<dbReference type="SMART" id="SM00028">
    <property type="entry name" value="TPR"/>
    <property type="match status" value="3"/>
</dbReference>
<evidence type="ECO:0000256" key="1">
    <source>
        <dbReference type="ARBA" id="ARBA00022737"/>
    </source>
</evidence>
<feature type="compositionally biased region" description="Polar residues" evidence="3">
    <location>
        <begin position="495"/>
        <end position="505"/>
    </location>
</feature>
<dbReference type="PANTHER" id="PTHR44314">
    <property type="entry name" value="CILIA- AND FLAGELLA-ASSOCIATED PROTEIN 70"/>
    <property type="match status" value="1"/>
</dbReference>
<evidence type="ECO:0000256" key="2">
    <source>
        <dbReference type="ARBA" id="ARBA00022803"/>
    </source>
</evidence>
<dbReference type="Gene3D" id="1.25.40.10">
    <property type="entry name" value="Tetratricopeptide repeat domain"/>
    <property type="match status" value="1"/>
</dbReference>
<protein>
    <recommendedName>
        <fullName evidence="6">Tetratricopeptide repeat protein</fullName>
    </recommendedName>
</protein>
<feature type="compositionally biased region" description="Basic and acidic residues" evidence="3">
    <location>
        <begin position="1066"/>
        <end position="1080"/>
    </location>
</feature>
<feature type="region of interest" description="Disordered" evidence="3">
    <location>
        <begin position="126"/>
        <end position="167"/>
    </location>
</feature>
<evidence type="ECO:0000256" key="3">
    <source>
        <dbReference type="SAM" id="MobiDB-lite"/>
    </source>
</evidence>
<dbReference type="GO" id="GO:0003341">
    <property type="term" value="P:cilium movement"/>
    <property type="evidence" value="ECO:0007669"/>
    <property type="project" value="TreeGrafter"/>
</dbReference>
<dbReference type="Proteomes" id="UP000515550">
    <property type="component" value="Chromosome PVBDA_07"/>
</dbReference>
<gene>
    <name evidence="4" type="ORF">PVBDA_0701150</name>
</gene>
<dbReference type="PANTHER" id="PTHR44314:SF1">
    <property type="entry name" value="CILIA- AND FLAGELLA-ASSOCIATED PROTEIN 70"/>
    <property type="match status" value="1"/>
</dbReference>
<dbReference type="GO" id="GO:0031514">
    <property type="term" value="C:motile cilium"/>
    <property type="evidence" value="ECO:0007669"/>
    <property type="project" value="TreeGrafter"/>
</dbReference>
<dbReference type="SUPFAM" id="SSF48452">
    <property type="entry name" value="TPR-like"/>
    <property type="match status" value="1"/>
</dbReference>
<organism evidence="4 5">
    <name type="scientific">Plasmodium vinckei brucechwatti</name>
    <dbReference type="NCBI Taxonomy" id="119398"/>
    <lineage>
        <taxon>Eukaryota</taxon>
        <taxon>Sar</taxon>
        <taxon>Alveolata</taxon>
        <taxon>Apicomplexa</taxon>
        <taxon>Aconoidasida</taxon>
        <taxon>Haemosporida</taxon>
        <taxon>Plasmodiidae</taxon>
        <taxon>Plasmodium</taxon>
        <taxon>Plasmodium (Vinckeia)</taxon>
    </lineage>
</organism>
<dbReference type="EMBL" id="LR865385">
    <property type="protein sequence ID" value="CAD2089025.1"/>
    <property type="molecule type" value="Genomic_DNA"/>
</dbReference>
<proteinExistence type="predicted"/>
<dbReference type="GO" id="GO:0060271">
    <property type="term" value="P:cilium assembly"/>
    <property type="evidence" value="ECO:0007669"/>
    <property type="project" value="TreeGrafter"/>
</dbReference>
<feature type="compositionally biased region" description="Basic and acidic residues" evidence="3">
    <location>
        <begin position="1014"/>
        <end position="1056"/>
    </location>
</feature>
<feature type="compositionally biased region" description="Basic residues" evidence="3">
    <location>
        <begin position="149"/>
        <end position="163"/>
    </location>
</feature>
<dbReference type="InterPro" id="IPR052628">
    <property type="entry name" value="CFAP70"/>
</dbReference>
<dbReference type="GO" id="GO:0070062">
    <property type="term" value="C:extracellular exosome"/>
    <property type="evidence" value="ECO:0007669"/>
    <property type="project" value="TreeGrafter"/>
</dbReference>
<dbReference type="InterPro" id="IPR019734">
    <property type="entry name" value="TPR_rpt"/>
</dbReference>
<dbReference type="Pfam" id="PF12895">
    <property type="entry name" value="ANAPC3"/>
    <property type="match status" value="1"/>
</dbReference>
<feature type="region of interest" description="Disordered" evidence="3">
    <location>
        <begin position="999"/>
        <end position="1080"/>
    </location>
</feature>